<dbReference type="Gene3D" id="3.30.70.20">
    <property type="match status" value="1"/>
</dbReference>
<evidence type="ECO:0000259" key="1">
    <source>
        <dbReference type="PROSITE" id="PS51379"/>
    </source>
</evidence>
<proteinExistence type="predicted"/>
<dbReference type="OrthoDB" id="9801699at2"/>
<accession>R1AX10</accession>
<evidence type="ECO:0000313" key="2">
    <source>
        <dbReference type="EMBL" id="EOD01743.1"/>
    </source>
</evidence>
<dbReference type="STRING" id="1304284.L21TH_0182"/>
<keyword evidence="3" id="KW-1185">Reference proteome</keyword>
<evidence type="ECO:0000313" key="3">
    <source>
        <dbReference type="Proteomes" id="UP000013378"/>
    </source>
</evidence>
<comment type="caution">
    <text evidence="2">The sequence shown here is derived from an EMBL/GenBank/DDBJ whole genome shotgun (WGS) entry which is preliminary data.</text>
</comment>
<reference evidence="2 3" key="1">
    <citation type="journal article" date="2015" name="Geomicrobiol. J.">
        <title>Caldisalinibacter kiritimatiensis gen. nov., sp. nov., a moderately thermohalophilic thiosulfate-reducing bacterium from a hypersaline microbial mat.</title>
        <authorList>
            <person name="Ben Hania W."/>
            <person name="Joseph M."/>
            <person name="Fiebig A."/>
            <person name="Bunk B."/>
            <person name="Klenk H.-P."/>
            <person name="Fardeau M.-L."/>
            <person name="Spring S."/>
        </authorList>
    </citation>
    <scope>NUCLEOTIDE SEQUENCE [LARGE SCALE GENOMIC DNA]</scope>
    <source>
        <strain evidence="2 3">L21-TH-D2</strain>
    </source>
</reference>
<dbReference type="Proteomes" id="UP000013378">
    <property type="component" value="Unassembled WGS sequence"/>
</dbReference>
<feature type="domain" description="4Fe-4S ferredoxin-type" evidence="1">
    <location>
        <begin position="59"/>
        <end position="88"/>
    </location>
</feature>
<gene>
    <name evidence="2" type="ORF">L21TH_0182</name>
</gene>
<dbReference type="eggNOG" id="COG1149">
    <property type="taxonomic scope" value="Bacteria"/>
</dbReference>
<dbReference type="EMBL" id="ARZA01000029">
    <property type="protein sequence ID" value="EOD01743.1"/>
    <property type="molecule type" value="Genomic_DNA"/>
</dbReference>
<dbReference type="SUPFAM" id="SSF54862">
    <property type="entry name" value="4Fe-4S ferredoxins"/>
    <property type="match status" value="1"/>
</dbReference>
<dbReference type="AlphaFoldDB" id="R1AX10"/>
<name>R1AX10_9FIRM</name>
<sequence>MLSKTGVADKKLVKEKFPSLDRLKKGPIAIIECFERIPCNPCSTVCKRGAIKEMKDINDIPVIDPELCNGCGLCISCCPGLAIMVIDATYADDKVIFKIPYEFLPVPKIGDKVKGLDRSGKYITDVKIVNVLKAERQDKTTIIHVEVSKKYLYDFRNIRMEG</sequence>
<protein>
    <submittedName>
        <fullName evidence="2">4Fe-4S ferredoxin, iron-sulfur binding domain protein</fullName>
    </submittedName>
</protein>
<dbReference type="RefSeq" id="WP_006306557.1">
    <property type="nucleotide sequence ID" value="NZ_ARZA01000029.1"/>
</dbReference>
<organism evidence="2 3">
    <name type="scientific">Caldisalinibacter kiritimatiensis</name>
    <dbReference type="NCBI Taxonomy" id="1304284"/>
    <lineage>
        <taxon>Bacteria</taxon>
        <taxon>Bacillati</taxon>
        <taxon>Bacillota</taxon>
        <taxon>Tissierellia</taxon>
        <taxon>Tissierellales</taxon>
        <taxon>Thermohalobacteraceae</taxon>
        <taxon>Caldisalinibacter</taxon>
    </lineage>
</organism>
<dbReference type="InterPro" id="IPR017896">
    <property type="entry name" value="4Fe4S_Fe-S-bd"/>
</dbReference>
<dbReference type="PROSITE" id="PS51379">
    <property type="entry name" value="4FE4S_FER_2"/>
    <property type="match status" value="1"/>
</dbReference>
<dbReference type="Pfam" id="PF12837">
    <property type="entry name" value="Fer4_6"/>
    <property type="match status" value="1"/>
</dbReference>